<dbReference type="AlphaFoldDB" id="A0A645EGC3"/>
<reference evidence="1" key="1">
    <citation type="submission" date="2019-08" db="EMBL/GenBank/DDBJ databases">
        <authorList>
            <person name="Kucharzyk K."/>
            <person name="Murdoch R.W."/>
            <person name="Higgins S."/>
            <person name="Loffler F."/>
        </authorList>
    </citation>
    <scope>NUCLEOTIDE SEQUENCE</scope>
</reference>
<evidence type="ECO:0000313" key="1">
    <source>
        <dbReference type="EMBL" id="MPN00179.1"/>
    </source>
</evidence>
<protein>
    <submittedName>
        <fullName evidence="1">Uncharacterized protein</fullName>
    </submittedName>
</protein>
<dbReference type="EMBL" id="VSSQ01046222">
    <property type="protein sequence ID" value="MPN00179.1"/>
    <property type="molecule type" value="Genomic_DNA"/>
</dbReference>
<name>A0A645EGC3_9ZZZZ</name>
<gene>
    <name evidence="1" type="ORF">SDC9_147373</name>
</gene>
<organism evidence="1">
    <name type="scientific">bioreactor metagenome</name>
    <dbReference type="NCBI Taxonomy" id="1076179"/>
    <lineage>
        <taxon>unclassified sequences</taxon>
        <taxon>metagenomes</taxon>
        <taxon>ecological metagenomes</taxon>
    </lineage>
</organism>
<comment type="caution">
    <text evidence="1">The sequence shown here is derived from an EMBL/GenBank/DDBJ whole genome shotgun (WGS) entry which is preliminary data.</text>
</comment>
<accession>A0A645EGC3</accession>
<proteinExistence type="predicted"/>
<sequence>MDCRLSANHLLGKTLTVETCLALGRRGGKQRQTVPYDIRLAFHRQVIPAGIEIGNRFRKFIEKRPAGEIDVHK</sequence>